<name>A0ABP6T038_9ACTN</name>
<dbReference type="EMBL" id="BAAAYN010000023">
    <property type="protein sequence ID" value="GAA3389095.1"/>
    <property type="molecule type" value="Genomic_DNA"/>
</dbReference>
<evidence type="ECO:0000313" key="2">
    <source>
        <dbReference type="EMBL" id="GAA3389095.1"/>
    </source>
</evidence>
<evidence type="ECO:0000313" key="3">
    <source>
        <dbReference type="Proteomes" id="UP001501676"/>
    </source>
</evidence>
<evidence type="ECO:0000256" key="1">
    <source>
        <dbReference type="SAM" id="Phobius"/>
    </source>
</evidence>
<gene>
    <name evidence="2" type="ORF">GCM10020369_37930</name>
</gene>
<feature type="transmembrane region" description="Helical" evidence="1">
    <location>
        <begin position="43"/>
        <end position="63"/>
    </location>
</feature>
<sequence length="174" mass="18205">MPAWRLSRVVAGTAGGLALAGSVFGGAIYLYRGPELGPVPGTYAWLPHLFLTAVGALVLLLVVRRRGASTLVAPLGRRAAARLAVTFRAGGRGRMLRRVAAVPLVAIMLFSCWRAGVQVTAGLDPNFTGNAWGGPTYIGAMFCHYVDLAWIVGVSAALLNLLLVPTAPRAGLEV</sequence>
<feature type="transmembrane region" description="Helical" evidence="1">
    <location>
        <begin position="137"/>
        <end position="163"/>
    </location>
</feature>
<reference evidence="3" key="1">
    <citation type="journal article" date="2019" name="Int. J. Syst. Evol. Microbiol.">
        <title>The Global Catalogue of Microorganisms (GCM) 10K type strain sequencing project: providing services to taxonomists for standard genome sequencing and annotation.</title>
        <authorList>
            <consortium name="The Broad Institute Genomics Platform"/>
            <consortium name="The Broad Institute Genome Sequencing Center for Infectious Disease"/>
            <person name="Wu L."/>
            <person name="Ma J."/>
        </authorList>
    </citation>
    <scope>NUCLEOTIDE SEQUENCE [LARGE SCALE GENOMIC DNA]</scope>
    <source>
        <strain evidence="3">JCM 9458</strain>
    </source>
</reference>
<accession>A0ABP6T038</accession>
<proteinExistence type="predicted"/>
<keyword evidence="1" id="KW-0812">Transmembrane</keyword>
<keyword evidence="3" id="KW-1185">Reference proteome</keyword>
<feature type="transmembrane region" description="Helical" evidence="1">
    <location>
        <begin position="99"/>
        <end position="117"/>
    </location>
</feature>
<organism evidence="2 3">
    <name type="scientific">Cryptosporangium minutisporangium</name>
    <dbReference type="NCBI Taxonomy" id="113569"/>
    <lineage>
        <taxon>Bacteria</taxon>
        <taxon>Bacillati</taxon>
        <taxon>Actinomycetota</taxon>
        <taxon>Actinomycetes</taxon>
        <taxon>Cryptosporangiales</taxon>
        <taxon>Cryptosporangiaceae</taxon>
        <taxon>Cryptosporangium</taxon>
    </lineage>
</organism>
<comment type="caution">
    <text evidence="2">The sequence shown here is derived from an EMBL/GenBank/DDBJ whole genome shotgun (WGS) entry which is preliminary data.</text>
</comment>
<keyword evidence="1" id="KW-1133">Transmembrane helix</keyword>
<protein>
    <submittedName>
        <fullName evidence="2">Uncharacterized protein</fullName>
    </submittedName>
</protein>
<keyword evidence="1" id="KW-0472">Membrane</keyword>
<dbReference type="Proteomes" id="UP001501676">
    <property type="component" value="Unassembled WGS sequence"/>
</dbReference>
<feature type="transmembrane region" description="Helical" evidence="1">
    <location>
        <begin position="9"/>
        <end position="31"/>
    </location>
</feature>